<dbReference type="InterPro" id="IPR026847">
    <property type="entry name" value="VPS13"/>
</dbReference>
<evidence type="ECO:0000313" key="6">
    <source>
        <dbReference type="Proteomes" id="UP000762676"/>
    </source>
</evidence>
<protein>
    <submittedName>
        <fullName evidence="5">Vacuolar protein sorting-associated protein 13A-like</fullName>
    </submittedName>
</protein>
<feature type="coiled-coil region" evidence="2">
    <location>
        <begin position="247"/>
        <end position="274"/>
    </location>
</feature>
<evidence type="ECO:0000256" key="1">
    <source>
        <dbReference type="ARBA" id="ARBA00022448"/>
    </source>
</evidence>
<dbReference type="PANTHER" id="PTHR16166">
    <property type="entry name" value="VACUOLAR PROTEIN SORTING-ASSOCIATED PROTEIN VPS13"/>
    <property type="match status" value="1"/>
</dbReference>
<organism evidence="5 6">
    <name type="scientific">Elysia marginata</name>
    <dbReference type="NCBI Taxonomy" id="1093978"/>
    <lineage>
        <taxon>Eukaryota</taxon>
        <taxon>Metazoa</taxon>
        <taxon>Spiralia</taxon>
        <taxon>Lophotrochozoa</taxon>
        <taxon>Mollusca</taxon>
        <taxon>Gastropoda</taxon>
        <taxon>Heterobranchia</taxon>
        <taxon>Euthyneura</taxon>
        <taxon>Panpulmonata</taxon>
        <taxon>Sacoglossa</taxon>
        <taxon>Placobranchoidea</taxon>
        <taxon>Plakobranchidae</taxon>
        <taxon>Elysia</taxon>
    </lineage>
</organism>
<feature type="region of interest" description="Disordered" evidence="3">
    <location>
        <begin position="1480"/>
        <end position="1536"/>
    </location>
</feature>
<name>A0AAV4EJ25_9GAST</name>
<accession>A0AAV4EJ25</accession>
<evidence type="ECO:0000313" key="5">
    <source>
        <dbReference type="EMBL" id="GFR60476.1"/>
    </source>
</evidence>
<dbReference type="Proteomes" id="UP000762676">
    <property type="component" value="Unassembled WGS sequence"/>
</dbReference>
<sequence length="1798" mass="201150">SKASEDPTLVEKLSANLLHRLQLSVRHIHVRYEDTVTNGDHAFACGVMLKQLVVCTTDAHWKPQGSEDISGTMMHKIVKMDELSVYWNPYVPEQHLLKTRLNTDAWKNLLRVSIDSHTIFEEELDFIVEPAAAQARLILNSDNSLTLPKLFMDFTVEDVELLLSRQQFLNLINLSESFKRMRIQQRYRKFRPEASLKMNPQAWWHFAYKSVTEELIRPYSWSRIKAHRAKYKQYVHVYKQYLENSDNETAQNTLKTLEEDLDVTNILIAREQAKLQFAREAPERARREVKKKSGWFDWLWGDDEEEVVVKVDSKQKDDWLSTLTNEERQKFFSIIGYDEISKDQQYPRKYVAYKVQVILKKCCVSMVNYSKKILQASVTHLLSTFEFRPANDAFRISMNTESFAIEGASIEHELIPILTSDIGVYAPSVNQVFTLDFESKPLYTDADFSLSLNVQPVEIVYDEHSISEVTAFFQLPYGNLDVRSAAVDTLTSVASVSRAGLQYAIENHTTIHIALNMRSPYIVVPEYGTLHRGGNVLIIDLGTLTIESELQPKDVSLEDATMSEIESRLYDQFNVKISEVKVLLADSGDDWHTAQVQQNSEYHILPSVRVLVTFFNAVKPDFTQLPRHKLEAKLPSLEVNISDKRLLLLSSFMRNFPVPTSTSMVTIGDDMVDGIGGASQLPPIHFDESEAQIDPDLSTLKSIRRSVLGREVVDKSFGGGRKSLTKMPTIMYTGDEPFYSASDYSDEDLDKLSDMLNIKPVDDNASVANNIIMLMRMSLGELQLNLSKEMDKEEKAYLMFRVDRLRVDSALTVHGFAAYATLGGVQLVDKIHVGHSGEYMEVLSTKAVGNSNLVSIMYRKVDPECVDFATYYGAVENAMKVKVQSMSIRFDQASMMYLNAFGQSLLSSLQSSDMKMSTSSVMTTSDVTGKDGVTLTDRIVNITDQVDGLPVNSTKLNLIAELEDFSINLTDSDNSIATVQVKGFEGSVIAKPVKTIIRSRLKDLSIRDTTPGAIYPNILMLQDDSLFDLKLIKYNKSPEQVQDNKSSSARRDLGLDYSVKLRMGQVQAAVLGKFYWEIMRFFEPFINQEIAEMAKQTAVDTVTKQVDGVDTHNLRINLDVNLRTPTLLLPHDSKSTDMLLVQLGNLSIGNSFVYADSPQQDPTSAIGSWPSSAANLGSAAQAGSLAGSTPASSEDVAGQQEWNSIRINLSEVQVQRVCLNLAEDTTEILHTILEPLNFKANVKLAIKPLVGETKMDISGHLEKVKVYILQKDLQLVLGVLRYNIVEGSPPPRPGIFESPTLQNLQTEAVVMADEASQPAEARPAEGDGAEVSTPSAAEQKTRMLVTFRLDGLSVTLYSDTGKEQLATRTGLCLLDMEKISLAAVSHSEGDVRVNMCLQTLAVTDIQPDSDSAIKSILVCSSKSETAEDQQPLVALVYKMSSDGNQKADVTVDKLRLNVHIPYMLALMSFFNGAMETVNQESSSSSPAKVPYSNQYSRQHAPRPVASTSEQPPLRADNQNSPSSPSQSPTSASPPVRSFTLYGRLKEPEIVLFADPTQLNSRVAVLHCDVAFEFNSDTTKQKIWAKVNDLKLLYRATAQSKTSTLVMLPCSVQVSQMTTAVTGEVDINASLSPVQLFLSPSVMQLMWDIFNVIQASSTPTKLTEPNVLPKADTQNLWDISKVSSDKWLKDLPDGDIRHSIIPTESPKETFNLDAKSISVFFEIETLDLHVPILCVQVATEAKIEEWSKKLHIEAELTLSMKFFNEKVSAWEPLIEPVMEKEGLYRPWEVLIKVRFYSAV</sequence>
<evidence type="ECO:0000256" key="2">
    <source>
        <dbReference type="SAM" id="Coils"/>
    </source>
</evidence>
<dbReference type="InterPro" id="IPR026854">
    <property type="entry name" value="VPS13_N"/>
</dbReference>
<evidence type="ECO:0000256" key="3">
    <source>
        <dbReference type="SAM" id="MobiDB-lite"/>
    </source>
</evidence>
<feature type="domain" description="Chorein N-terminal" evidence="4">
    <location>
        <begin position="6"/>
        <end position="1045"/>
    </location>
</feature>
<evidence type="ECO:0000259" key="4">
    <source>
        <dbReference type="Pfam" id="PF12624"/>
    </source>
</evidence>
<feature type="region of interest" description="Disordered" evidence="3">
    <location>
        <begin position="1315"/>
        <end position="1335"/>
    </location>
</feature>
<keyword evidence="2" id="KW-0175">Coiled coil</keyword>
<dbReference type="GO" id="GO:0045053">
    <property type="term" value="P:protein retention in Golgi apparatus"/>
    <property type="evidence" value="ECO:0007669"/>
    <property type="project" value="TreeGrafter"/>
</dbReference>
<dbReference type="EMBL" id="BMAT01007240">
    <property type="protein sequence ID" value="GFR60476.1"/>
    <property type="molecule type" value="Genomic_DNA"/>
</dbReference>
<dbReference type="PANTHER" id="PTHR16166:SF146">
    <property type="entry name" value="VACUOLAR PROTEIN SORTING-ASSOCIATED PROTEIN 13A-LIKE ISOFORM X1"/>
    <property type="match status" value="1"/>
</dbReference>
<feature type="non-terminal residue" evidence="5">
    <location>
        <position position="1"/>
    </location>
</feature>
<keyword evidence="6" id="KW-1185">Reference proteome</keyword>
<feature type="compositionally biased region" description="Low complexity" evidence="3">
    <location>
        <begin position="1520"/>
        <end position="1534"/>
    </location>
</feature>
<comment type="caution">
    <text evidence="5">The sequence shown here is derived from an EMBL/GenBank/DDBJ whole genome shotgun (WGS) entry which is preliminary data.</text>
</comment>
<gene>
    <name evidence="5" type="ORF">ElyMa_003531200</name>
</gene>
<dbReference type="Pfam" id="PF12624">
    <property type="entry name" value="VPS13_N"/>
    <property type="match status" value="1"/>
</dbReference>
<proteinExistence type="predicted"/>
<keyword evidence="1" id="KW-0813">Transport</keyword>
<dbReference type="GO" id="GO:0006623">
    <property type="term" value="P:protein targeting to vacuole"/>
    <property type="evidence" value="ECO:0007669"/>
    <property type="project" value="TreeGrafter"/>
</dbReference>
<reference evidence="5 6" key="1">
    <citation type="journal article" date="2021" name="Elife">
        <title>Chloroplast acquisition without the gene transfer in kleptoplastic sea slugs, Plakobranchus ocellatus.</title>
        <authorList>
            <person name="Maeda T."/>
            <person name="Takahashi S."/>
            <person name="Yoshida T."/>
            <person name="Shimamura S."/>
            <person name="Takaki Y."/>
            <person name="Nagai Y."/>
            <person name="Toyoda A."/>
            <person name="Suzuki Y."/>
            <person name="Arimoto A."/>
            <person name="Ishii H."/>
            <person name="Satoh N."/>
            <person name="Nishiyama T."/>
            <person name="Hasebe M."/>
            <person name="Maruyama T."/>
            <person name="Minagawa J."/>
            <person name="Obokata J."/>
            <person name="Shigenobu S."/>
        </authorList>
    </citation>
    <scope>NUCLEOTIDE SEQUENCE [LARGE SCALE GENOMIC DNA]</scope>
</reference>